<dbReference type="KEGG" id="dfc:DFI_14855"/>
<dbReference type="EMBL" id="CP021082">
    <property type="protein sequence ID" value="ASN82460.1"/>
    <property type="molecule type" value="Genomic_DNA"/>
</dbReference>
<evidence type="ECO:0000313" key="2">
    <source>
        <dbReference type="Proteomes" id="UP000259030"/>
    </source>
</evidence>
<organism evidence="1 2">
    <name type="scientific">Deinococcus ficus</name>
    <dbReference type="NCBI Taxonomy" id="317577"/>
    <lineage>
        <taxon>Bacteria</taxon>
        <taxon>Thermotogati</taxon>
        <taxon>Deinococcota</taxon>
        <taxon>Deinococci</taxon>
        <taxon>Deinococcales</taxon>
        <taxon>Deinococcaceae</taxon>
        <taxon>Deinococcus</taxon>
    </lineage>
</organism>
<accession>A0A221T0Q5</accession>
<name>A0A221T0Q5_9DEIO</name>
<geneLocation type="plasmid" evidence="2">
    <name>pdfi1</name>
</geneLocation>
<keyword evidence="2" id="KW-1185">Reference proteome</keyword>
<sequence>MDRASLTAAQLEQRQFLLDLLQADGWTLRHLDAFDQDLWLPAEVTARKRTPASLMELTYSFEDGYVGFNVAQRPLRRAEYVSYFPDWPTSLDIVQQILARSGHLTVDDAAQLAADLAGQFPGDIFLFTGTEKIELTAEPAPGELGG</sequence>
<evidence type="ECO:0000313" key="1">
    <source>
        <dbReference type="EMBL" id="ASN82460.1"/>
    </source>
</evidence>
<dbReference type="Proteomes" id="UP000259030">
    <property type="component" value="Plasmid pDFI1"/>
</dbReference>
<protein>
    <submittedName>
        <fullName evidence="1">Uncharacterized protein</fullName>
    </submittedName>
</protein>
<dbReference type="RefSeq" id="WP_027463971.1">
    <property type="nucleotide sequence ID" value="NZ_CP021082.1"/>
</dbReference>
<dbReference type="AlphaFoldDB" id="A0A221T0Q5"/>
<gene>
    <name evidence="1" type="ORF">DFI_14855</name>
</gene>
<proteinExistence type="predicted"/>
<reference evidence="1 2" key="1">
    <citation type="submission" date="2017-05" db="EMBL/GenBank/DDBJ databases">
        <title>The complete genome sequence of Deinococcus ficus isolated from the rhizosphere of the Ficus religiosa L. in Taiwan.</title>
        <authorList>
            <person name="Wu K.-M."/>
            <person name="Liao T.-L."/>
            <person name="Liu Y.-M."/>
            <person name="Young C.-C."/>
            <person name="Tsai S.-F."/>
        </authorList>
    </citation>
    <scope>NUCLEOTIDE SEQUENCE [LARGE SCALE GENOMIC DNA]</scope>
    <source>
        <strain evidence="1 2">CC-FR2-10</strain>
        <plasmid evidence="2">pdfi1</plasmid>
    </source>
</reference>
<keyword evidence="1" id="KW-0614">Plasmid</keyword>